<dbReference type="AlphaFoldDB" id="A0AA36BD38"/>
<dbReference type="Proteomes" id="UP001162480">
    <property type="component" value="Chromosome 12"/>
</dbReference>
<proteinExistence type="predicted"/>
<evidence type="ECO:0000313" key="2">
    <source>
        <dbReference type="Proteomes" id="UP001162480"/>
    </source>
</evidence>
<dbReference type="EMBL" id="OX597825">
    <property type="protein sequence ID" value="CAI9731472.1"/>
    <property type="molecule type" value="Genomic_DNA"/>
</dbReference>
<protein>
    <submittedName>
        <fullName evidence="1">Uncharacterized protein</fullName>
    </submittedName>
</protein>
<organism evidence="1 2">
    <name type="scientific">Octopus vulgaris</name>
    <name type="common">Common octopus</name>
    <dbReference type="NCBI Taxonomy" id="6645"/>
    <lineage>
        <taxon>Eukaryota</taxon>
        <taxon>Metazoa</taxon>
        <taxon>Spiralia</taxon>
        <taxon>Lophotrochozoa</taxon>
        <taxon>Mollusca</taxon>
        <taxon>Cephalopoda</taxon>
        <taxon>Coleoidea</taxon>
        <taxon>Octopodiformes</taxon>
        <taxon>Octopoda</taxon>
        <taxon>Incirrata</taxon>
        <taxon>Octopodidae</taxon>
        <taxon>Octopus</taxon>
    </lineage>
</organism>
<name>A0AA36BD38_OCTVU</name>
<accession>A0AA36BD38</accession>
<evidence type="ECO:0000313" key="1">
    <source>
        <dbReference type="EMBL" id="CAI9731472.1"/>
    </source>
</evidence>
<sequence length="98" mass="10987">MVLIRFVTRSGRKNSDKLHCQEATLGILKYSYLQIQAKLYSLTQLAVNRPSASGRDSKPELCTQCLHIVAFHFVAVDEYILGKSEFYSSIEDGCDGVL</sequence>
<reference evidence="1" key="1">
    <citation type="submission" date="2023-08" db="EMBL/GenBank/DDBJ databases">
        <authorList>
            <person name="Alioto T."/>
            <person name="Alioto T."/>
            <person name="Gomez Garrido J."/>
        </authorList>
    </citation>
    <scope>NUCLEOTIDE SEQUENCE</scope>
</reference>
<gene>
    <name evidence="1" type="ORF">OCTVUL_1B022175</name>
</gene>
<keyword evidence="2" id="KW-1185">Reference proteome</keyword>